<dbReference type="InterPro" id="IPR013655">
    <property type="entry name" value="PAS_fold_3"/>
</dbReference>
<evidence type="ECO:0000313" key="4">
    <source>
        <dbReference type="EMBL" id="NHN30140.1"/>
    </source>
</evidence>
<evidence type="ECO:0000259" key="1">
    <source>
        <dbReference type="PROSITE" id="PS50112"/>
    </source>
</evidence>
<dbReference type="CDD" id="cd01949">
    <property type="entry name" value="GGDEF"/>
    <property type="match status" value="1"/>
</dbReference>
<dbReference type="InterPro" id="IPR043128">
    <property type="entry name" value="Rev_trsase/Diguanyl_cyclase"/>
</dbReference>
<dbReference type="SUPFAM" id="SSF55073">
    <property type="entry name" value="Nucleotide cyclase"/>
    <property type="match status" value="1"/>
</dbReference>
<dbReference type="EMBL" id="JAAOIW010000003">
    <property type="protein sequence ID" value="NHN30140.1"/>
    <property type="molecule type" value="Genomic_DNA"/>
</dbReference>
<evidence type="ECO:0000259" key="3">
    <source>
        <dbReference type="PROSITE" id="PS50887"/>
    </source>
</evidence>
<dbReference type="InterPro" id="IPR029787">
    <property type="entry name" value="Nucleotide_cyclase"/>
</dbReference>
<evidence type="ECO:0000259" key="2">
    <source>
        <dbReference type="PROSITE" id="PS50113"/>
    </source>
</evidence>
<organism evidence="4 5">
    <name type="scientific">Paenibacillus agricola</name>
    <dbReference type="NCBI Taxonomy" id="2716264"/>
    <lineage>
        <taxon>Bacteria</taxon>
        <taxon>Bacillati</taxon>
        <taxon>Bacillota</taxon>
        <taxon>Bacilli</taxon>
        <taxon>Bacillales</taxon>
        <taxon>Paenibacillaceae</taxon>
        <taxon>Paenibacillus</taxon>
    </lineage>
</organism>
<dbReference type="InterPro" id="IPR000700">
    <property type="entry name" value="PAS-assoc_C"/>
</dbReference>
<dbReference type="InterPro" id="IPR000014">
    <property type="entry name" value="PAS"/>
</dbReference>
<dbReference type="Gene3D" id="3.30.70.270">
    <property type="match status" value="1"/>
</dbReference>
<dbReference type="Pfam" id="PF00990">
    <property type="entry name" value="GGDEF"/>
    <property type="match status" value="1"/>
</dbReference>
<dbReference type="PROSITE" id="PS50113">
    <property type="entry name" value="PAC"/>
    <property type="match status" value="1"/>
</dbReference>
<dbReference type="InterPro" id="IPR052163">
    <property type="entry name" value="DGC-Regulatory_Protein"/>
</dbReference>
<feature type="domain" description="GGDEF" evidence="3">
    <location>
        <begin position="164"/>
        <end position="294"/>
    </location>
</feature>
<feature type="domain" description="PAC" evidence="2">
    <location>
        <begin position="81"/>
        <end position="132"/>
    </location>
</feature>
<feature type="domain" description="PAS" evidence="1">
    <location>
        <begin position="8"/>
        <end position="78"/>
    </location>
</feature>
<evidence type="ECO:0000313" key="5">
    <source>
        <dbReference type="Proteomes" id="UP001165962"/>
    </source>
</evidence>
<dbReference type="CDD" id="cd00130">
    <property type="entry name" value="PAS"/>
    <property type="match status" value="1"/>
</dbReference>
<dbReference type="SMART" id="SM00091">
    <property type="entry name" value="PAS"/>
    <property type="match status" value="1"/>
</dbReference>
<keyword evidence="5" id="KW-1185">Reference proteome</keyword>
<sequence length="294" mass="34000">MQMGHAIHDSFFRQLFDQSNDLIHSTNLEHIFTYVSPSSTTLLNRSPEELLGKLCYSYIHEEDALRFQQSLDQLIQDEKPFDQQYRYIRKDGSTLWLQSKASLIVMDHIPVGVGFISRDMTHYKAMEENLTQLAYYDSLTGLPNRRLFNDRYVQSLLSAKRYNRKLAILYLDLDNFKLVNDHYGHSVGDGLLKTISARLLHCVRDPDTVCRLGGDEFVILLQQFEHLEDIKKVTQRIHDAINNRFVIQHNEISISCSMGAAYFPQDGLDGNELLDIADAAMYQAKKNSKNYLQL</sequence>
<dbReference type="NCBIfam" id="TIGR00254">
    <property type="entry name" value="GGDEF"/>
    <property type="match status" value="1"/>
</dbReference>
<dbReference type="Pfam" id="PF08447">
    <property type="entry name" value="PAS_3"/>
    <property type="match status" value="1"/>
</dbReference>
<comment type="caution">
    <text evidence="4">The sequence shown here is derived from an EMBL/GenBank/DDBJ whole genome shotgun (WGS) entry which is preliminary data.</text>
</comment>
<dbReference type="PROSITE" id="PS50887">
    <property type="entry name" value="GGDEF"/>
    <property type="match status" value="1"/>
</dbReference>
<dbReference type="InterPro" id="IPR001610">
    <property type="entry name" value="PAC"/>
</dbReference>
<reference evidence="4" key="1">
    <citation type="submission" date="2020-03" db="EMBL/GenBank/DDBJ databases">
        <title>Draft sequencing of Paenibacilllus sp. S3N08.</title>
        <authorList>
            <person name="Kim D.-U."/>
        </authorList>
    </citation>
    <scope>NUCLEOTIDE SEQUENCE</scope>
    <source>
        <strain evidence="4">S3N08</strain>
    </source>
</reference>
<dbReference type="InterPro" id="IPR000160">
    <property type="entry name" value="GGDEF_dom"/>
</dbReference>
<dbReference type="InterPro" id="IPR035965">
    <property type="entry name" value="PAS-like_dom_sf"/>
</dbReference>
<dbReference type="PANTHER" id="PTHR46663">
    <property type="entry name" value="DIGUANYLATE CYCLASE DGCT-RELATED"/>
    <property type="match status" value="1"/>
</dbReference>
<dbReference type="SMART" id="SM00086">
    <property type="entry name" value="PAC"/>
    <property type="match status" value="1"/>
</dbReference>
<gene>
    <name evidence="4" type="ORF">G9U52_09865</name>
</gene>
<dbReference type="SUPFAM" id="SSF55785">
    <property type="entry name" value="PYP-like sensor domain (PAS domain)"/>
    <property type="match status" value="1"/>
</dbReference>
<dbReference type="PANTHER" id="PTHR46663:SF2">
    <property type="entry name" value="GGDEF DOMAIN-CONTAINING PROTEIN"/>
    <property type="match status" value="1"/>
</dbReference>
<dbReference type="Proteomes" id="UP001165962">
    <property type="component" value="Unassembled WGS sequence"/>
</dbReference>
<proteinExistence type="predicted"/>
<accession>A0ABX0J1J9</accession>
<dbReference type="NCBIfam" id="TIGR00229">
    <property type="entry name" value="sensory_box"/>
    <property type="match status" value="1"/>
</dbReference>
<dbReference type="RefSeq" id="WP_166148856.1">
    <property type="nucleotide sequence ID" value="NZ_JAAOIW010000003.1"/>
</dbReference>
<dbReference type="SMART" id="SM00267">
    <property type="entry name" value="GGDEF"/>
    <property type="match status" value="1"/>
</dbReference>
<name>A0ABX0J1J9_9BACL</name>
<protein>
    <submittedName>
        <fullName evidence="4">Sensor domain-containing diguanylate cyclase</fullName>
    </submittedName>
</protein>
<dbReference type="PROSITE" id="PS50112">
    <property type="entry name" value="PAS"/>
    <property type="match status" value="1"/>
</dbReference>
<dbReference type="Gene3D" id="3.30.450.20">
    <property type="entry name" value="PAS domain"/>
    <property type="match status" value="1"/>
</dbReference>